<comment type="caution">
    <text evidence="1">The sequence shown here is derived from an EMBL/GenBank/DDBJ whole genome shotgun (WGS) entry which is preliminary data.</text>
</comment>
<keyword evidence="2" id="KW-1185">Reference proteome</keyword>
<organism evidence="1 2">
    <name type="scientific">Dyella ginsengisoli</name>
    <dbReference type="NCBI Taxonomy" id="363848"/>
    <lineage>
        <taxon>Bacteria</taxon>
        <taxon>Pseudomonadati</taxon>
        <taxon>Pseudomonadota</taxon>
        <taxon>Gammaproteobacteria</taxon>
        <taxon>Lysobacterales</taxon>
        <taxon>Rhodanobacteraceae</taxon>
        <taxon>Dyella</taxon>
    </lineage>
</organism>
<proteinExistence type="predicted"/>
<dbReference type="EMBL" id="JADIKM010000003">
    <property type="protein sequence ID" value="MFK2905019.1"/>
    <property type="molecule type" value="Genomic_DNA"/>
</dbReference>
<dbReference type="RefSeq" id="WP_404634069.1">
    <property type="nucleotide sequence ID" value="NZ_JADIKM010000003.1"/>
</dbReference>
<evidence type="ECO:0000313" key="2">
    <source>
        <dbReference type="Proteomes" id="UP001620460"/>
    </source>
</evidence>
<accession>A0ABW8JX57</accession>
<evidence type="ECO:0000313" key="1">
    <source>
        <dbReference type="EMBL" id="MFK2905019.1"/>
    </source>
</evidence>
<protein>
    <submittedName>
        <fullName evidence="1">Uncharacterized protein</fullName>
    </submittedName>
</protein>
<sequence length="89" mass="9852">MKINPLHLIYLPRTAAIAYGMTHEGTLFGVPAWMAVGEHDNEFMAAPKVPILQLWTLLADTALEVLTYLLPSDRSIEAPIRILKPIGDV</sequence>
<reference evidence="1 2" key="1">
    <citation type="submission" date="2020-10" db="EMBL/GenBank/DDBJ databases">
        <title>Phylogeny of dyella-like bacteria.</title>
        <authorList>
            <person name="Fu J."/>
        </authorList>
    </citation>
    <scope>NUCLEOTIDE SEQUENCE [LARGE SCALE GENOMIC DNA]</scope>
    <source>
        <strain evidence="1 2">Gsoil3046</strain>
    </source>
</reference>
<name>A0ABW8JX57_9GAMM</name>
<dbReference type="Proteomes" id="UP001620460">
    <property type="component" value="Unassembled WGS sequence"/>
</dbReference>
<gene>
    <name evidence="1" type="ORF">ISP17_13740</name>
</gene>